<organism evidence="2">
    <name type="scientific">Candidatus Syntropharchaeum butanivorans</name>
    <dbReference type="NCBI Taxonomy" id="1839936"/>
    <lineage>
        <taxon>Archaea</taxon>
        <taxon>Methanobacteriati</taxon>
        <taxon>Methanobacteriota</taxon>
        <taxon>Stenosarchaea group</taxon>
        <taxon>Methanomicrobia</taxon>
        <taxon>Methanosarcinales</taxon>
        <taxon>ANME-2 cluster</taxon>
        <taxon>Candidatus Syntropharchaeum</taxon>
    </lineage>
</organism>
<evidence type="ECO:0000313" key="2">
    <source>
        <dbReference type="EMBL" id="HEC57642.1"/>
    </source>
</evidence>
<protein>
    <submittedName>
        <fullName evidence="2">Sugar phosphate isomerase/epimerase</fullName>
    </submittedName>
</protein>
<dbReference type="AlphaFoldDB" id="A0A7J2S304"/>
<dbReference type="Gene3D" id="3.20.20.150">
    <property type="entry name" value="Divalent-metal-dependent TIM barrel enzymes"/>
    <property type="match status" value="1"/>
</dbReference>
<dbReference type="GO" id="GO:0016853">
    <property type="term" value="F:isomerase activity"/>
    <property type="evidence" value="ECO:0007669"/>
    <property type="project" value="UniProtKB-KW"/>
</dbReference>
<dbReference type="InterPro" id="IPR050312">
    <property type="entry name" value="IolE/XylAMocC-like"/>
</dbReference>
<accession>A0A7J2S304</accession>
<dbReference type="InterPro" id="IPR036237">
    <property type="entry name" value="Xyl_isomerase-like_sf"/>
</dbReference>
<dbReference type="PANTHER" id="PTHR12110">
    <property type="entry name" value="HYDROXYPYRUVATE ISOMERASE"/>
    <property type="match status" value="1"/>
</dbReference>
<name>A0A7J2S304_9EURY</name>
<keyword evidence="2" id="KW-0413">Isomerase</keyword>
<dbReference type="PANTHER" id="PTHR12110:SF21">
    <property type="entry name" value="XYLOSE ISOMERASE-LIKE TIM BARREL DOMAIN-CONTAINING PROTEIN"/>
    <property type="match status" value="1"/>
</dbReference>
<dbReference type="EMBL" id="DRIE01000119">
    <property type="protein sequence ID" value="HEC57642.1"/>
    <property type="molecule type" value="Genomic_DNA"/>
</dbReference>
<dbReference type="Proteomes" id="UP000885936">
    <property type="component" value="Unassembled WGS sequence"/>
</dbReference>
<sequence length="241" mass="27150">MIGISTFPYIRMSLYEALARIEQLTDLAEVLSESRHNILLYGEAMLSFNLRYTIHAPITDINLSSIHPPLREAAIRVLEDVIRRGVELGAEVFVVHPGYIGWEADYELAREGMRRSLSRLPEIASEYGVTIAIENQPNREYLLFRTPEMLTDLGGLGFALDVGHANTVGMLEEFLNCEITHLHLHDNHGKDDEHLGIGSGTIEFRKVASATSDPGIMKILELRREEDVQDSFTQLKSIYGE</sequence>
<evidence type="ECO:0000259" key="1">
    <source>
        <dbReference type="Pfam" id="PF01261"/>
    </source>
</evidence>
<proteinExistence type="predicted"/>
<dbReference type="Pfam" id="PF01261">
    <property type="entry name" value="AP_endonuc_2"/>
    <property type="match status" value="1"/>
</dbReference>
<dbReference type="InterPro" id="IPR013022">
    <property type="entry name" value="Xyl_isomerase-like_TIM-brl"/>
</dbReference>
<feature type="domain" description="Xylose isomerase-like TIM barrel" evidence="1">
    <location>
        <begin position="38"/>
        <end position="231"/>
    </location>
</feature>
<dbReference type="SUPFAM" id="SSF51658">
    <property type="entry name" value="Xylose isomerase-like"/>
    <property type="match status" value="1"/>
</dbReference>
<gene>
    <name evidence="2" type="ORF">ENI32_07190</name>
</gene>
<reference evidence="2" key="1">
    <citation type="journal article" date="2020" name="mSystems">
        <title>Genome- and Community-Level Interaction Insights into Carbon Utilization and Element Cycling Functions of Hydrothermarchaeota in Hydrothermal Sediment.</title>
        <authorList>
            <person name="Zhou Z."/>
            <person name="Liu Y."/>
            <person name="Xu W."/>
            <person name="Pan J."/>
            <person name="Luo Z.H."/>
            <person name="Li M."/>
        </authorList>
    </citation>
    <scope>NUCLEOTIDE SEQUENCE [LARGE SCALE GENOMIC DNA]</scope>
    <source>
        <strain evidence="2">HyVt-386</strain>
    </source>
</reference>
<comment type="caution">
    <text evidence="2">The sequence shown here is derived from an EMBL/GenBank/DDBJ whole genome shotgun (WGS) entry which is preliminary data.</text>
</comment>